<dbReference type="RefSeq" id="WP_075151607.1">
    <property type="nucleotide sequence ID" value="NZ_CP018820.1"/>
</dbReference>
<dbReference type="OrthoDB" id="954305at2"/>
<dbReference type="AlphaFoldDB" id="A0A1L6JAB4"/>
<keyword evidence="3" id="KW-1185">Reference proteome</keyword>
<evidence type="ECO:0000313" key="2">
    <source>
        <dbReference type="EMBL" id="RSV04141.1"/>
    </source>
</evidence>
<dbReference type="Proteomes" id="UP000185161">
    <property type="component" value="Chromosome"/>
</dbReference>
<evidence type="ECO:0000313" key="4">
    <source>
        <dbReference type="Proteomes" id="UP000286681"/>
    </source>
</evidence>
<protein>
    <recommendedName>
        <fullName evidence="5">MmcQ/YjbR family DNA-binding protein</fullName>
    </recommendedName>
</protein>
<dbReference type="EMBL" id="CP018820">
    <property type="protein sequence ID" value="APR52882.1"/>
    <property type="molecule type" value="Genomic_DNA"/>
</dbReference>
<reference evidence="3" key="2">
    <citation type="submission" date="2016-12" db="EMBL/GenBank/DDBJ databases">
        <title>Whole genome sequencing of Sphingomonas sp. ABOJV.</title>
        <authorList>
            <person name="Conlan S."/>
            <person name="Thomas P.J."/>
            <person name="Mullikin J."/>
            <person name="Palmore T.N."/>
            <person name="Frank K.M."/>
            <person name="Segre J.A."/>
        </authorList>
    </citation>
    <scope>NUCLEOTIDE SEQUENCE [LARGE SCALE GENOMIC DNA]</scope>
    <source>
        <strain evidence="3">ABOJV</strain>
    </source>
</reference>
<evidence type="ECO:0000313" key="1">
    <source>
        <dbReference type="EMBL" id="APR52882.1"/>
    </source>
</evidence>
<accession>A0A1L6JAB4</accession>
<dbReference type="STRING" id="93064.BRX40_11030"/>
<evidence type="ECO:0000313" key="3">
    <source>
        <dbReference type="Proteomes" id="UP000185161"/>
    </source>
</evidence>
<organism evidence="1 3">
    <name type="scientific">Sphingomonas koreensis</name>
    <dbReference type="NCBI Taxonomy" id="93064"/>
    <lineage>
        <taxon>Bacteria</taxon>
        <taxon>Pseudomonadati</taxon>
        <taxon>Pseudomonadota</taxon>
        <taxon>Alphaproteobacteria</taxon>
        <taxon>Sphingomonadales</taxon>
        <taxon>Sphingomonadaceae</taxon>
        <taxon>Sphingomonas</taxon>
    </lineage>
</organism>
<proteinExistence type="predicted"/>
<dbReference type="EMBL" id="QQWO01000006">
    <property type="protein sequence ID" value="RSV04141.1"/>
    <property type="molecule type" value="Genomic_DNA"/>
</dbReference>
<evidence type="ECO:0008006" key="5">
    <source>
        <dbReference type="Google" id="ProtNLM"/>
    </source>
</evidence>
<dbReference type="KEGG" id="skr:BRX40_11030"/>
<reference evidence="2 4" key="3">
    <citation type="submission" date="2018-07" db="EMBL/GenBank/DDBJ databases">
        <title>Genomic and Epidemiologic Investigation of an Indolent Hospital Outbreak.</title>
        <authorList>
            <person name="Johnson R.C."/>
            <person name="Deming C."/>
            <person name="Conlan S."/>
            <person name="Zellmer C.J."/>
            <person name="Michelin A.V."/>
            <person name="Lee-Lin S."/>
            <person name="Thomas P.J."/>
            <person name="Park M."/>
            <person name="Weingarten R.A."/>
            <person name="Less J."/>
            <person name="Dekker J.P."/>
            <person name="Frank K.M."/>
            <person name="Musser K.A."/>
            <person name="Mcquiston J.R."/>
            <person name="Henderson D.K."/>
            <person name="Lau A.F."/>
            <person name="Palmore T.N."/>
            <person name="Segre J.A."/>
        </authorList>
    </citation>
    <scope>NUCLEOTIDE SEQUENCE [LARGE SCALE GENOMIC DNA]</scope>
    <source>
        <strain evidence="2 4">SK-NIH.Env10_0317</strain>
    </source>
</reference>
<name>A0A1L6JAB4_9SPHN</name>
<dbReference type="Proteomes" id="UP000286681">
    <property type="component" value="Unassembled WGS sequence"/>
</dbReference>
<gene>
    <name evidence="1" type="ORF">BRX40_11030</name>
    <name evidence="2" type="ORF">CA257_08725</name>
</gene>
<sequence>MSFSWDEAVAFALTLPGVVVGAGAKGSTSPQLRGKQLISQGRAPETYVLRATLEEIVVLKETDPVTFWQTPQYEGWPTVLVNAAHADPDRVKLLISRAWWDRATLSQRRAYGDRP</sequence>
<reference evidence="1" key="1">
    <citation type="submission" date="2016-12" db="EMBL/GenBank/DDBJ databases">
        <title>Whole genome sequencing of Sphingomonas koreensis.</title>
        <authorList>
            <person name="Conlan S."/>
            <person name="Thomas P.J."/>
            <person name="Mullikin J."/>
            <person name="Palmore T.N."/>
            <person name="Frank K.M."/>
            <person name="Segre J.A."/>
        </authorList>
    </citation>
    <scope>NUCLEOTIDE SEQUENCE</scope>
    <source>
        <strain evidence="1">ABOJV</strain>
    </source>
</reference>
<dbReference type="GeneID" id="44133096"/>